<accession>A0A2U9IS67</accession>
<dbReference type="AlphaFoldDB" id="A0A2U9IS67"/>
<organism evidence="1 2">
    <name type="scientific">Metallosphaera hakonensis JCM 8857 = DSM 7519</name>
    <dbReference type="NCBI Taxonomy" id="1293036"/>
    <lineage>
        <taxon>Archaea</taxon>
        <taxon>Thermoproteota</taxon>
        <taxon>Thermoprotei</taxon>
        <taxon>Sulfolobales</taxon>
        <taxon>Sulfolobaceae</taxon>
        <taxon>Metallosphaera</taxon>
    </lineage>
</organism>
<dbReference type="Proteomes" id="UP000247586">
    <property type="component" value="Chromosome"/>
</dbReference>
<gene>
    <name evidence="1" type="ORF">DFR87_03060</name>
</gene>
<evidence type="ECO:0000313" key="2">
    <source>
        <dbReference type="Proteomes" id="UP000247586"/>
    </source>
</evidence>
<name>A0A2U9IS67_9CREN</name>
<reference evidence="2" key="2">
    <citation type="submission" date="2020-03" db="EMBL/GenBank/DDBJ databases">
        <title>Complete Genome Sequences of Extremely Thermoacidophilic, Metal-Mobilizing Type-Strain Members of the Archaeal Family Sulfolobaceae: Acidianus brierleyi DSM-1651T, Acidianus sulfidivorans DSM-18786T, Metallosphaera hakonensis DSM-7519T, and Metallosphaera prunae DSM-10039T.</title>
        <authorList>
            <person name="Counts J.A."/>
            <person name="Kelly R.M."/>
        </authorList>
    </citation>
    <scope>NUCLEOTIDE SEQUENCE [LARGE SCALE GENOMIC DNA]</scope>
    <source>
        <strain evidence="2">HO1-1</strain>
    </source>
</reference>
<dbReference type="GeneID" id="36834288"/>
<reference evidence="2" key="3">
    <citation type="submission" date="2020-03" db="EMBL/GenBank/DDBJ databases">
        <title>Sequencing and Assembly of Multiple Reported Metal-Biooxidizing Members of the Extremely Thermoacidophilic Archaeal Family Sulfolobaceae.</title>
        <authorList>
            <person name="Counts J.A."/>
            <person name="Kelly R.M."/>
        </authorList>
    </citation>
    <scope>NUCLEOTIDE SEQUENCE [LARGE SCALE GENOMIC DNA]</scope>
    <source>
        <strain evidence="2">HO1-1</strain>
    </source>
</reference>
<dbReference type="EMBL" id="CP029287">
    <property type="protein sequence ID" value="AWR98838.1"/>
    <property type="molecule type" value="Genomic_DNA"/>
</dbReference>
<reference evidence="1 2" key="1">
    <citation type="submission" date="2018-05" db="EMBL/GenBank/DDBJ databases">
        <title>Complete Genome Sequences of Extremely Thermoacidophilic, Metal-Mobilizing Type-Strain Members of the Archaeal Family Sulfolobaceae: Acidianus brierleyi DSM-1651T, Acidianus sulfidivorans DSM-18786T, Metallosphaera hakonensis DSM-7519T, and Metallosphaera prunae DSM-10039T.</title>
        <authorList>
            <person name="Counts J.A."/>
            <person name="Kelly R.M."/>
        </authorList>
    </citation>
    <scope>NUCLEOTIDE SEQUENCE [LARGE SCALE GENOMIC DNA]</scope>
    <source>
        <strain evidence="1 2">HO1-1</strain>
    </source>
</reference>
<dbReference type="KEGG" id="mhk:DFR87_03060"/>
<sequence length="174" mass="19175">MSVDVDNGLFPSQTVMEGSGEAVAHIVAAASVLKSMGELSLDVVEIVRKYVDNWIMSMVPLDYIPGMAEYLGGKLNKSILDVPNEVSEEEFGETLEIITSVKKSLDMGEIPYNFGDAEVRIDRVFRGLGLDANDFGRFVGEVNLLEKMKRTITLFVLAIGIASVRDKLWIVESQ</sequence>
<protein>
    <submittedName>
        <fullName evidence="1">Uncharacterized protein</fullName>
    </submittedName>
</protein>
<proteinExistence type="predicted"/>
<evidence type="ECO:0000313" key="1">
    <source>
        <dbReference type="EMBL" id="AWR98838.1"/>
    </source>
</evidence>
<dbReference type="OrthoDB" id="34159at2157"/>
<dbReference type="STRING" id="1293036.GCA_001315825_02359"/>
<dbReference type="RefSeq" id="WP_054837078.1">
    <property type="nucleotide sequence ID" value="NZ_BBBA01000022.1"/>
</dbReference>
<keyword evidence="2" id="KW-1185">Reference proteome</keyword>